<dbReference type="PROSITE" id="PS50977">
    <property type="entry name" value="HTH_TETR_2"/>
    <property type="match status" value="1"/>
</dbReference>
<evidence type="ECO:0000256" key="1">
    <source>
        <dbReference type="ARBA" id="ARBA00023015"/>
    </source>
</evidence>
<sequence>MSEVAADARARLVAGTADMLGRRGLNAASVRELAKHAGAPLGSTYHYFPGGKYQLAAEAVRWTDDLTARALAQALTAGPREGLAEFLAMWRKTLLDSEFRAGCPVLAVCIDDVRDEDSAPREAAVFAFSNWVSILASALRENGWEREDATGTATLIVAAVEGAVAMCRAERSTDPLDRVGERLLRVLTRD</sequence>
<dbReference type="AlphaFoldDB" id="A0A100W0A7"/>
<keyword evidence="2 4" id="KW-0238">DNA-binding</keyword>
<dbReference type="InterPro" id="IPR054156">
    <property type="entry name" value="YxaF_TetR_C"/>
</dbReference>
<dbReference type="PANTHER" id="PTHR47506:SF3">
    <property type="entry name" value="HTH-TYPE TRANSCRIPTIONAL REGULATOR LMRA"/>
    <property type="match status" value="1"/>
</dbReference>
<reference evidence="7" key="2">
    <citation type="submission" date="2016-02" db="EMBL/GenBank/DDBJ databases">
        <title>Draft genome sequence of five rapidly growing Mycobacterium species.</title>
        <authorList>
            <person name="Katahira K."/>
            <person name="Gotou Y."/>
            <person name="Iida K."/>
            <person name="Ogura Y."/>
            <person name="Hayashi T."/>
        </authorList>
    </citation>
    <scope>NUCLEOTIDE SEQUENCE [LARGE SCALE GENOMIC DNA]</scope>
    <source>
        <strain evidence="7">JCM15654</strain>
    </source>
</reference>
<evidence type="ECO:0000259" key="5">
    <source>
        <dbReference type="PROSITE" id="PS50977"/>
    </source>
</evidence>
<gene>
    <name evidence="6" type="ORF">RMCB_3375</name>
</gene>
<organism evidence="6 7">
    <name type="scientific">Mycolicibacterium brisbanense</name>
    <dbReference type="NCBI Taxonomy" id="146020"/>
    <lineage>
        <taxon>Bacteria</taxon>
        <taxon>Bacillati</taxon>
        <taxon>Actinomycetota</taxon>
        <taxon>Actinomycetes</taxon>
        <taxon>Mycobacteriales</taxon>
        <taxon>Mycobacteriaceae</taxon>
        <taxon>Mycolicibacterium</taxon>
    </lineage>
</organism>
<proteinExistence type="predicted"/>
<dbReference type="InterPro" id="IPR009057">
    <property type="entry name" value="Homeodomain-like_sf"/>
</dbReference>
<reference evidence="7" key="1">
    <citation type="journal article" date="2016" name="Genome Announc.">
        <title>Draft Genome Sequences of Five Rapidly Growing Mycobacterium Species, M. thermoresistibile, M. fortuitum subsp. acetamidolyticum, M. canariasense, M. brisbanense, and M. novocastrense.</title>
        <authorList>
            <person name="Katahira K."/>
            <person name="Ogura Y."/>
            <person name="Gotoh Y."/>
            <person name="Hayashi T."/>
        </authorList>
    </citation>
    <scope>NUCLEOTIDE SEQUENCE [LARGE SCALE GENOMIC DNA]</scope>
    <source>
        <strain evidence="7">JCM15654</strain>
    </source>
</reference>
<dbReference type="InterPro" id="IPR036271">
    <property type="entry name" value="Tet_transcr_reg_TetR-rel_C_sf"/>
</dbReference>
<name>A0A100W0A7_9MYCO</name>
<dbReference type="Pfam" id="PF21993">
    <property type="entry name" value="TetR_C_13_2"/>
    <property type="match status" value="1"/>
</dbReference>
<evidence type="ECO:0000313" key="6">
    <source>
        <dbReference type="EMBL" id="GAS89279.1"/>
    </source>
</evidence>
<feature type="domain" description="HTH tetR-type" evidence="5">
    <location>
        <begin position="6"/>
        <end position="66"/>
    </location>
</feature>
<keyword evidence="7" id="KW-1185">Reference proteome</keyword>
<dbReference type="Proteomes" id="UP000069620">
    <property type="component" value="Unassembled WGS sequence"/>
</dbReference>
<keyword evidence="3" id="KW-0804">Transcription</keyword>
<dbReference type="SUPFAM" id="SSF46689">
    <property type="entry name" value="Homeodomain-like"/>
    <property type="match status" value="1"/>
</dbReference>
<keyword evidence="1" id="KW-0805">Transcription regulation</keyword>
<dbReference type="Pfam" id="PF00440">
    <property type="entry name" value="TetR_N"/>
    <property type="match status" value="1"/>
</dbReference>
<feature type="DNA-binding region" description="H-T-H motif" evidence="4">
    <location>
        <begin position="29"/>
        <end position="48"/>
    </location>
</feature>
<evidence type="ECO:0000256" key="4">
    <source>
        <dbReference type="PROSITE-ProRule" id="PRU00335"/>
    </source>
</evidence>
<dbReference type="GO" id="GO:0003677">
    <property type="term" value="F:DNA binding"/>
    <property type="evidence" value="ECO:0007669"/>
    <property type="project" value="UniProtKB-UniRule"/>
</dbReference>
<evidence type="ECO:0000256" key="2">
    <source>
        <dbReference type="ARBA" id="ARBA00023125"/>
    </source>
</evidence>
<dbReference type="OrthoDB" id="4567939at2"/>
<dbReference type="RefSeq" id="WP_062829692.1">
    <property type="nucleotide sequence ID" value="NZ_BCSX01000028.1"/>
</dbReference>
<dbReference type="EMBL" id="BCSX01000028">
    <property type="protein sequence ID" value="GAS89279.1"/>
    <property type="molecule type" value="Genomic_DNA"/>
</dbReference>
<evidence type="ECO:0000256" key="3">
    <source>
        <dbReference type="ARBA" id="ARBA00023163"/>
    </source>
</evidence>
<evidence type="ECO:0000313" key="7">
    <source>
        <dbReference type="Proteomes" id="UP000069620"/>
    </source>
</evidence>
<accession>A0A100W0A7</accession>
<dbReference type="PANTHER" id="PTHR47506">
    <property type="entry name" value="TRANSCRIPTIONAL REGULATORY PROTEIN"/>
    <property type="match status" value="1"/>
</dbReference>
<comment type="caution">
    <text evidence="6">The sequence shown here is derived from an EMBL/GenBank/DDBJ whole genome shotgun (WGS) entry which is preliminary data.</text>
</comment>
<dbReference type="InterPro" id="IPR001647">
    <property type="entry name" value="HTH_TetR"/>
</dbReference>
<dbReference type="SUPFAM" id="SSF48498">
    <property type="entry name" value="Tetracyclin repressor-like, C-terminal domain"/>
    <property type="match status" value="1"/>
</dbReference>
<dbReference type="STRING" id="146020.RMCB_3375"/>
<protein>
    <submittedName>
        <fullName evidence="6">Transcriptional regulatory protein</fullName>
    </submittedName>
</protein>
<dbReference type="Gene3D" id="1.10.357.10">
    <property type="entry name" value="Tetracycline Repressor, domain 2"/>
    <property type="match status" value="1"/>
</dbReference>